<evidence type="ECO:0000259" key="2">
    <source>
        <dbReference type="SMART" id="SM00829"/>
    </source>
</evidence>
<dbReference type="CDD" id="cd05289">
    <property type="entry name" value="MDR_like_2"/>
    <property type="match status" value="1"/>
</dbReference>
<dbReference type="EMBL" id="JBHSPB010000004">
    <property type="protein sequence ID" value="MFC5720306.1"/>
    <property type="molecule type" value="Genomic_DNA"/>
</dbReference>
<dbReference type="InterPro" id="IPR036291">
    <property type="entry name" value="NAD(P)-bd_dom_sf"/>
</dbReference>
<gene>
    <name evidence="3" type="ORF">ACFP1Z_09040</name>
</gene>
<dbReference type="Gene3D" id="3.90.180.10">
    <property type="entry name" value="Medium-chain alcohol dehydrogenases, catalytic domain"/>
    <property type="match status" value="1"/>
</dbReference>
<dbReference type="InterPro" id="IPR050700">
    <property type="entry name" value="YIM1/Zinc_Alcohol_DH_Fams"/>
</dbReference>
<reference evidence="4" key="1">
    <citation type="journal article" date="2019" name="Int. J. Syst. Evol. Microbiol.">
        <title>The Global Catalogue of Microorganisms (GCM) 10K type strain sequencing project: providing services to taxonomists for standard genome sequencing and annotation.</title>
        <authorList>
            <consortium name="The Broad Institute Genomics Platform"/>
            <consortium name="The Broad Institute Genome Sequencing Center for Infectious Disease"/>
            <person name="Wu L."/>
            <person name="Ma J."/>
        </authorList>
    </citation>
    <scope>NUCLEOTIDE SEQUENCE [LARGE SCALE GENOMIC DNA]</scope>
    <source>
        <strain evidence="4">CGMCC 4.7304</strain>
    </source>
</reference>
<keyword evidence="1 3" id="KW-0560">Oxidoreductase</keyword>
<dbReference type="InterPro" id="IPR013154">
    <property type="entry name" value="ADH-like_N"/>
</dbReference>
<dbReference type="PANTHER" id="PTHR11695:SF294">
    <property type="entry name" value="RETICULON-4-INTERACTING PROTEIN 1, MITOCHONDRIAL"/>
    <property type="match status" value="1"/>
</dbReference>
<evidence type="ECO:0000313" key="4">
    <source>
        <dbReference type="Proteomes" id="UP001596083"/>
    </source>
</evidence>
<feature type="domain" description="Enoyl reductase (ER)" evidence="2">
    <location>
        <begin position="20"/>
        <end position="321"/>
    </location>
</feature>
<dbReference type="Proteomes" id="UP001596083">
    <property type="component" value="Unassembled WGS sequence"/>
</dbReference>
<keyword evidence="4" id="KW-1185">Reference proteome</keyword>
<dbReference type="GO" id="GO:0016491">
    <property type="term" value="F:oxidoreductase activity"/>
    <property type="evidence" value="ECO:0007669"/>
    <property type="project" value="UniProtKB-KW"/>
</dbReference>
<dbReference type="Gene3D" id="3.40.50.720">
    <property type="entry name" value="NAD(P)-binding Rossmann-like Domain"/>
    <property type="match status" value="1"/>
</dbReference>
<accession>A0ABW0YUP6</accession>
<comment type="caution">
    <text evidence="3">The sequence shown here is derived from an EMBL/GenBank/DDBJ whole genome shotgun (WGS) entry which is preliminary data.</text>
</comment>
<dbReference type="InterPro" id="IPR011032">
    <property type="entry name" value="GroES-like_sf"/>
</dbReference>
<organism evidence="3 4">
    <name type="scientific">Streptomyces gamaensis</name>
    <dbReference type="NCBI Taxonomy" id="1763542"/>
    <lineage>
        <taxon>Bacteria</taxon>
        <taxon>Bacillati</taxon>
        <taxon>Actinomycetota</taxon>
        <taxon>Actinomycetes</taxon>
        <taxon>Kitasatosporales</taxon>
        <taxon>Streptomycetaceae</taxon>
        <taxon>Streptomyces</taxon>
    </lineage>
</organism>
<evidence type="ECO:0000313" key="3">
    <source>
        <dbReference type="EMBL" id="MFC5720306.1"/>
    </source>
</evidence>
<dbReference type="Pfam" id="PF08240">
    <property type="entry name" value="ADH_N"/>
    <property type="match status" value="1"/>
</dbReference>
<name>A0ABW0YUP6_9ACTN</name>
<dbReference type="SUPFAM" id="SSF50129">
    <property type="entry name" value="GroES-like"/>
    <property type="match status" value="1"/>
</dbReference>
<sequence length="324" mass="34130">MSTAQPAVPRMKAVVMERHGGPGVLRYTDVARPVPGPCEVLVRVRAAGVNPVDVKTRAGEGVAALLGPPPYVLGWDVSGVVEETGFGVTGLRSGEEVYGMPRFPGPAGAYAQYVTAPSRHFARKPASLTHTRAAGLPLAGLTTWQTLVDLAELRAGQRVLVHAAGGGVGHLAVQLAKSRGAYVIGTCGPVKAGFVQSLGADETVDYTAVRFEDVVRDMDLVVDLVGDKEHQRRSLRTLRPGGLLVAVPSGVDEDVVREAEERGLRTAAVLVEPDRAGLDALTDLVESGRLRVEIDVALPLAEAAKAHELVETGRTRGKVVLTVD</sequence>
<dbReference type="RefSeq" id="WP_390315406.1">
    <property type="nucleotide sequence ID" value="NZ_JBHSPB010000004.1"/>
</dbReference>
<dbReference type="EC" id="1.-.-.-" evidence="3"/>
<proteinExistence type="predicted"/>
<protein>
    <submittedName>
        <fullName evidence="3">NADP-dependent oxidoreductase</fullName>
        <ecNumber evidence="3">1.-.-.-</ecNumber>
    </submittedName>
</protein>
<dbReference type="Pfam" id="PF13602">
    <property type="entry name" value="ADH_zinc_N_2"/>
    <property type="match status" value="1"/>
</dbReference>
<dbReference type="PANTHER" id="PTHR11695">
    <property type="entry name" value="ALCOHOL DEHYDROGENASE RELATED"/>
    <property type="match status" value="1"/>
</dbReference>
<evidence type="ECO:0000256" key="1">
    <source>
        <dbReference type="ARBA" id="ARBA00023002"/>
    </source>
</evidence>
<dbReference type="SMART" id="SM00829">
    <property type="entry name" value="PKS_ER"/>
    <property type="match status" value="1"/>
</dbReference>
<dbReference type="InterPro" id="IPR020843">
    <property type="entry name" value="ER"/>
</dbReference>
<dbReference type="PROSITE" id="PS01162">
    <property type="entry name" value="QOR_ZETA_CRYSTAL"/>
    <property type="match status" value="1"/>
</dbReference>
<dbReference type="InterPro" id="IPR002364">
    <property type="entry name" value="Quin_OxRdtase/zeta-crystal_CS"/>
</dbReference>
<dbReference type="SUPFAM" id="SSF51735">
    <property type="entry name" value="NAD(P)-binding Rossmann-fold domains"/>
    <property type="match status" value="1"/>
</dbReference>